<dbReference type="PANTHER" id="PTHR43792:SF1">
    <property type="entry name" value="N-ACETYLTRANSFERASE DOMAIN-CONTAINING PROTEIN"/>
    <property type="match status" value="1"/>
</dbReference>
<gene>
    <name evidence="2" type="ORF">BET01_17285</name>
</gene>
<organism evidence="2 3">
    <name type="scientific">Lacrimispora algidixylanolytica</name>
    <dbReference type="NCBI Taxonomy" id="94868"/>
    <lineage>
        <taxon>Bacteria</taxon>
        <taxon>Bacillati</taxon>
        <taxon>Bacillota</taxon>
        <taxon>Clostridia</taxon>
        <taxon>Lachnospirales</taxon>
        <taxon>Lachnospiraceae</taxon>
        <taxon>Lacrimispora</taxon>
    </lineage>
</organism>
<dbReference type="SUPFAM" id="SSF55729">
    <property type="entry name" value="Acyl-CoA N-acyltransferases (Nat)"/>
    <property type="match status" value="1"/>
</dbReference>
<dbReference type="InterPro" id="IPR000182">
    <property type="entry name" value="GNAT_dom"/>
</dbReference>
<sequence length="189" mass="21983">MNHLGTVVLETERLILRPFRLTDAEDMYRNWASDVQVTKFLGWPIHESPEASKTVIQGWIDRYEDPRSYDWCIEYKENHQAIGSIGVVFWSEKIDSVEIGYCMSQEYWFKGIMAEALKELVRFFFEGVGCNRIEARHDPKNPNSGKVMKKAGLRYEGTLIEAGKNNLGICDLTIYGITRKMYEESRITR</sequence>
<reference evidence="2 3" key="1">
    <citation type="submission" date="2016-08" db="EMBL/GenBank/DDBJ databases">
        <title>A new outlook on sporulation: Clostridium algidixylanolyticum.</title>
        <authorList>
            <person name="Poppleton D.I."/>
            <person name="Gribaldo S."/>
        </authorList>
    </citation>
    <scope>NUCLEOTIDE SEQUENCE [LARGE SCALE GENOMIC DNA]</scope>
    <source>
        <strain evidence="2 3">SPL73</strain>
    </source>
</reference>
<keyword evidence="2" id="KW-0808">Transferase</keyword>
<dbReference type="RefSeq" id="WP_120196368.1">
    <property type="nucleotide sequence ID" value="NZ_MCIA01000010.1"/>
</dbReference>
<keyword evidence="3" id="KW-1185">Reference proteome</keyword>
<dbReference type="Gene3D" id="3.40.630.30">
    <property type="match status" value="1"/>
</dbReference>
<proteinExistence type="predicted"/>
<dbReference type="PANTHER" id="PTHR43792">
    <property type="entry name" value="GNAT FAMILY, PUTATIVE (AFU_ORTHOLOGUE AFUA_3G00765)-RELATED-RELATED"/>
    <property type="match status" value="1"/>
</dbReference>
<dbReference type="GO" id="GO:0016747">
    <property type="term" value="F:acyltransferase activity, transferring groups other than amino-acyl groups"/>
    <property type="evidence" value="ECO:0007669"/>
    <property type="project" value="InterPro"/>
</dbReference>
<comment type="caution">
    <text evidence="2">The sequence shown here is derived from an EMBL/GenBank/DDBJ whole genome shotgun (WGS) entry which is preliminary data.</text>
</comment>
<dbReference type="AlphaFoldDB" id="A0A419T554"/>
<protein>
    <submittedName>
        <fullName evidence="2">GNAT family N-acetyltransferase</fullName>
    </submittedName>
</protein>
<dbReference type="EMBL" id="MCIA01000010">
    <property type="protein sequence ID" value="RKD32660.1"/>
    <property type="molecule type" value="Genomic_DNA"/>
</dbReference>
<evidence type="ECO:0000313" key="3">
    <source>
        <dbReference type="Proteomes" id="UP000284277"/>
    </source>
</evidence>
<dbReference type="PROSITE" id="PS51186">
    <property type="entry name" value="GNAT"/>
    <property type="match status" value="1"/>
</dbReference>
<dbReference type="Pfam" id="PF13302">
    <property type="entry name" value="Acetyltransf_3"/>
    <property type="match status" value="1"/>
</dbReference>
<accession>A0A419T554</accession>
<dbReference type="InterPro" id="IPR016181">
    <property type="entry name" value="Acyl_CoA_acyltransferase"/>
</dbReference>
<dbReference type="OrthoDB" id="9785602at2"/>
<dbReference type="InterPro" id="IPR051531">
    <property type="entry name" value="N-acetyltransferase"/>
</dbReference>
<dbReference type="Proteomes" id="UP000284277">
    <property type="component" value="Unassembled WGS sequence"/>
</dbReference>
<name>A0A419T554_9FIRM</name>
<evidence type="ECO:0000259" key="1">
    <source>
        <dbReference type="PROSITE" id="PS51186"/>
    </source>
</evidence>
<evidence type="ECO:0000313" key="2">
    <source>
        <dbReference type="EMBL" id="RKD32660.1"/>
    </source>
</evidence>
<feature type="domain" description="N-acetyltransferase" evidence="1">
    <location>
        <begin position="14"/>
        <end position="180"/>
    </location>
</feature>